<dbReference type="Pfam" id="PF02470">
    <property type="entry name" value="MlaD"/>
    <property type="match status" value="1"/>
</dbReference>
<accession>A0A378YW75</accession>
<proteinExistence type="predicted"/>
<dbReference type="STRING" id="1406858.GCA_000710895_06482"/>
<dbReference type="OrthoDB" id="338143at2"/>
<reference evidence="4 5" key="1">
    <citation type="submission" date="2018-06" db="EMBL/GenBank/DDBJ databases">
        <authorList>
            <consortium name="Pathogen Informatics"/>
            <person name="Doyle S."/>
        </authorList>
    </citation>
    <scope>NUCLEOTIDE SEQUENCE [LARGE SCALE GENOMIC DNA]</scope>
    <source>
        <strain evidence="4 5">NCTC1934</strain>
    </source>
</reference>
<evidence type="ECO:0000313" key="4">
    <source>
        <dbReference type="EMBL" id="SUA80691.1"/>
    </source>
</evidence>
<organism evidence="4 5">
    <name type="scientific">Nocardia otitidiscaviarum</name>
    <dbReference type="NCBI Taxonomy" id="1823"/>
    <lineage>
        <taxon>Bacteria</taxon>
        <taxon>Bacillati</taxon>
        <taxon>Actinomycetota</taxon>
        <taxon>Actinomycetes</taxon>
        <taxon>Mycobacteriales</taxon>
        <taxon>Nocardiaceae</taxon>
        <taxon>Nocardia</taxon>
    </lineage>
</organism>
<evidence type="ECO:0000259" key="3">
    <source>
        <dbReference type="Pfam" id="PF11887"/>
    </source>
</evidence>
<dbReference type="InterPro" id="IPR005693">
    <property type="entry name" value="Mce"/>
</dbReference>
<dbReference type="Pfam" id="PF11887">
    <property type="entry name" value="Mce4_CUP1"/>
    <property type="match status" value="1"/>
</dbReference>
<keyword evidence="1" id="KW-0472">Membrane</keyword>
<feature type="domain" description="Mce/MlaD" evidence="2">
    <location>
        <begin position="44"/>
        <end position="118"/>
    </location>
</feature>
<dbReference type="PANTHER" id="PTHR33371:SF17">
    <property type="entry name" value="MCE-FAMILY PROTEIN MCE1B"/>
    <property type="match status" value="1"/>
</dbReference>
<name>A0A378YW75_9NOCA</name>
<keyword evidence="1" id="KW-0812">Transmembrane</keyword>
<evidence type="ECO:0000256" key="1">
    <source>
        <dbReference type="SAM" id="Phobius"/>
    </source>
</evidence>
<dbReference type="InterPro" id="IPR052336">
    <property type="entry name" value="MlaD_Phospholipid_Transporter"/>
</dbReference>
<keyword evidence="5" id="KW-1185">Reference proteome</keyword>
<gene>
    <name evidence="4" type="ORF">NCTC1934_04403</name>
</gene>
<dbReference type="InterPro" id="IPR003399">
    <property type="entry name" value="Mce/MlaD"/>
</dbReference>
<dbReference type="PANTHER" id="PTHR33371">
    <property type="entry name" value="INTERMEMBRANE PHOSPHOLIPID TRANSPORT SYSTEM BINDING PROTEIN MLAD-RELATED"/>
    <property type="match status" value="1"/>
</dbReference>
<dbReference type="NCBIfam" id="TIGR00996">
    <property type="entry name" value="Mtu_fam_mce"/>
    <property type="match status" value="1"/>
</dbReference>
<feature type="domain" description="Mammalian cell entry C-terminal" evidence="3">
    <location>
        <begin position="124"/>
        <end position="237"/>
    </location>
</feature>
<feature type="transmembrane region" description="Helical" evidence="1">
    <location>
        <begin position="12"/>
        <end position="37"/>
    </location>
</feature>
<evidence type="ECO:0000313" key="5">
    <source>
        <dbReference type="Proteomes" id="UP000255467"/>
    </source>
</evidence>
<dbReference type="EMBL" id="UGRY01000002">
    <property type="protein sequence ID" value="SUA80691.1"/>
    <property type="molecule type" value="Genomic_DNA"/>
</dbReference>
<dbReference type="GO" id="GO:0051701">
    <property type="term" value="P:biological process involved in interaction with host"/>
    <property type="evidence" value="ECO:0007669"/>
    <property type="project" value="TreeGrafter"/>
</dbReference>
<sequence length="345" mass="36600">MRRGATTRSATVGVLVRLGVFTAAMLALLLVVITAILRPVSGDTVGYRAEFTDVSGLKRGDDVRMYGVQVGEVTAIELSGATAVVRFTVRTDRPVYESSGLAIRYQTLTGQRYVDVRQPDRPGARLGAGATIGLDKTIPSFDITQLFNGLRPVLEEFSPGALNHFAESVLAVIQGDGSGIGPALDAFERLSRYVSDRQAVLSLIVSNLQHISDQIGGKSPHLVTLLRGIADVFTALNIELDGLLLFADTAPSALGPLNSLMATLGFTERSNPLLVQDLRLLFPDPDQALDVLGRLPGLLQTLADLLPPADGTPGRADLTCSRGPAPVPAPFAVLIAGQRIAICRN</sequence>
<keyword evidence="1" id="KW-1133">Transmembrane helix</keyword>
<dbReference type="Proteomes" id="UP000255467">
    <property type="component" value="Unassembled WGS sequence"/>
</dbReference>
<protein>
    <submittedName>
        <fullName evidence="4">Virulence factor Mce family protein</fullName>
    </submittedName>
</protein>
<dbReference type="GO" id="GO:0005576">
    <property type="term" value="C:extracellular region"/>
    <property type="evidence" value="ECO:0007669"/>
    <property type="project" value="TreeGrafter"/>
</dbReference>
<evidence type="ECO:0000259" key="2">
    <source>
        <dbReference type="Pfam" id="PF02470"/>
    </source>
</evidence>
<dbReference type="InterPro" id="IPR024516">
    <property type="entry name" value="Mce_C"/>
</dbReference>
<dbReference type="AlphaFoldDB" id="A0A378YW75"/>
<dbReference type="RefSeq" id="WP_051037441.1">
    <property type="nucleotide sequence ID" value="NZ_UGRY01000002.1"/>
</dbReference>